<gene>
    <name evidence="1" type="ORF">UFOVP141_34</name>
</gene>
<organism evidence="1">
    <name type="scientific">uncultured Caudovirales phage</name>
    <dbReference type="NCBI Taxonomy" id="2100421"/>
    <lineage>
        <taxon>Viruses</taxon>
        <taxon>Duplodnaviria</taxon>
        <taxon>Heunggongvirae</taxon>
        <taxon>Uroviricota</taxon>
        <taxon>Caudoviricetes</taxon>
        <taxon>Peduoviridae</taxon>
        <taxon>Maltschvirus</taxon>
        <taxon>Maltschvirus maltsch</taxon>
    </lineage>
</organism>
<name>A0A6J7VJX5_9CAUD</name>
<sequence>MNAARNVAKTSEIAEVFGVSQDTIQRWGKVDPVWRSARWDGHRGWWRVDVLRSAGLIVDQVVSHTIP</sequence>
<accession>A0A6J7VJX5</accession>
<proteinExistence type="predicted"/>
<dbReference type="InterPro" id="IPR009061">
    <property type="entry name" value="DNA-bd_dom_put_sf"/>
</dbReference>
<dbReference type="EMBL" id="LR798190">
    <property type="protein sequence ID" value="CAB5079714.1"/>
    <property type="molecule type" value="Genomic_DNA"/>
</dbReference>
<reference evidence="1" key="1">
    <citation type="submission" date="2020-05" db="EMBL/GenBank/DDBJ databases">
        <authorList>
            <person name="Chiriac C."/>
            <person name="Salcher M."/>
            <person name="Ghai R."/>
            <person name="Kavagutti S V."/>
        </authorList>
    </citation>
    <scope>NUCLEOTIDE SEQUENCE</scope>
</reference>
<dbReference type="SUPFAM" id="SSF46955">
    <property type="entry name" value="Putative DNA-binding domain"/>
    <property type="match status" value="1"/>
</dbReference>
<protein>
    <submittedName>
        <fullName evidence="1">Uncharacterized protein</fullName>
    </submittedName>
</protein>
<evidence type="ECO:0000313" key="1">
    <source>
        <dbReference type="EMBL" id="CAB5079714.1"/>
    </source>
</evidence>